<evidence type="ECO:0008006" key="4">
    <source>
        <dbReference type="Google" id="ProtNLM"/>
    </source>
</evidence>
<dbReference type="AlphaFoldDB" id="A0A1F5X2E9"/>
<protein>
    <recommendedName>
        <fullName evidence="4">DUF4258 domain-containing protein</fullName>
    </recommendedName>
</protein>
<proteinExistence type="predicted"/>
<sequence length="79" mass="9255">MDNSDIKIEFTRHALRKLNHRNIKRRDAIITALNPENVVLENNKFCAYKKHGKFYLKVVFRKLGNVLIIIAVHLADKVK</sequence>
<evidence type="ECO:0000256" key="1">
    <source>
        <dbReference type="SAM" id="Phobius"/>
    </source>
</evidence>
<reference evidence="2 3" key="1">
    <citation type="journal article" date="2016" name="Nat. Commun.">
        <title>Thousands of microbial genomes shed light on interconnected biogeochemical processes in an aquifer system.</title>
        <authorList>
            <person name="Anantharaman K."/>
            <person name="Brown C.T."/>
            <person name="Hug L.A."/>
            <person name="Sharon I."/>
            <person name="Castelle C.J."/>
            <person name="Probst A.J."/>
            <person name="Thomas B.C."/>
            <person name="Singh A."/>
            <person name="Wilkins M.J."/>
            <person name="Karaoz U."/>
            <person name="Brodie E.L."/>
            <person name="Williams K.H."/>
            <person name="Hubbard S.S."/>
            <person name="Banfield J.F."/>
        </authorList>
    </citation>
    <scope>NUCLEOTIDE SEQUENCE [LARGE SCALE GENOMIC DNA]</scope>
</reference>
<name>A0A1F5X2E9_9BACT</name>
<keyword evidence="1" id="KW-0472">Membrane</keyword>
<keyword evidence="1" id="KW-0812">Transmembrane</keyword>
<keyword evidence="1" id="KW-1133">Transmembrane helix</keyword>
<dbReference type="EMBL" id="MFIA01000034">
    <property type="protein sequence ID" value="OGF82003.1"/>
    <property type="molecule type" value="Genomic_DNA"/>
</dbReference>
<evidence type="ECO:0000313" key="2">
    <source>
        <dbReference type="EMBL" id="OGF82003.1"/>
    </source>
</evidence>
<accession>A0A1F5X2E9</accession>
<organism evidence="2 3">
    <name type="scientific">Candidatus Giovannonibacteria bacterium RIFCSPLOWO2_01_FULL_44_16</name>
    <dbReference type="NCBI Taxonomy" id="1798348"/>
    <lineage>
        <taxon>Bacteria</taxon>
        <taxon>Candidatus Giovannoniibacteriota</taxon>
    </lineage>
</organism>
<comment type="caution">
    <text evidence="2">The sequence shown here is derived from an EMBL/GenBank/DDBJ whole genome shotgun (WGS) entry which is preliminary data.</text>
</comment>
<evidence type="ECO:0000313" key="3">
    <source>
        <dbReference type="Proteomes" id="UP000178046"/>
    </source>
</evidence>
<feature type="transmembrane region" description="Helical" evidence="1">
    <location>
        <begin position="54"/>
        <end position="75"/>
    </location>
</feature>
<dbReference type="Proteomes" id="UP000178046">
    <property type="component" value="Unassembled WGS sequence"/>
</dbReference>
<gene>
    <name evidence="2" type="ORF">A2924_04330</name>
</gene>